<reference evidence="2 3" key="1">
    <citation type="submission" date="2018-02" db="EMBL/GenBank/DDBJ databases">
        <title>Genome sequencing of Solimonas sp. HR-BB.</title>
        <authorList>
            <person name="Lee Y."/>
            <person name="Jeon C.O."/>
        </authorList>
    </citation>
    <scope>NUCLEOTIDE SEQUENCE [LARGE SCALE GENOMIC DNA]</scope>
    <source>
        <strain evidence="2 3">HR-BB</strain>
    </source>
</reference>
<evidence type="ECO:0000313" key="2">
    <source>
        <dbReference type="EMBL" id="PPE73197.1"/>
    </source>
</evidence>
<dbReference type="OrthoDB" id="4476670at2"/>
<accession>A0A2S5TE73</accession>
<dbReference type="InterPro" id="IPR011008">
    <property type="entry name" value="Dimeric_a/b-barrel"/>
</dbReference>
<dbReference type="AlphaFoldDB" id="A0A2S5TE73"/>
<keyword evidence="3" id="KW-1185">Reference proteome</keyword>
<proteinExistence type="predicted"/>
<evidence type="ECO:0000313" key="3">
    <source>
        <dbReference type="Proteomes" id="UP000238220"/>
    </source>
</evidence>
<dbReference type="GO" id="GO:0004497">
    <property type="term" value="F:monooxygenase activity"/>
    <property type="evidence" value="ECO:0007669"/>
    <property type="project" value="UniProtKB-KW"/>
</dbReference>
<comment type="caution">
    <text evidence="2">The sequence shown here is derived from an EMBL/GenBank/DDBJ whole genome shotgun (WGS) entry which is preliminary data.</text>
</comment>
<sequence length="106" mass="11480">MSASRSIHRIDKFVVPPEAVPVFVAQIQRIQKILRTLPGCLGQMVLTQAGGSGEFNVLTWVEWQSQDAIAAAQAVVQGMFAAEGFDPAAFSRSLGVRADLGFYERA</sequence>
<dbReference type="Gene3D" id="3.30.70.100">
    <property type="match status" value="1"/>
</dbReference>
<dbReference type="Pfam" id="PF03992">
    <property type="entry name" value="ABM"/>
    <property type="match status" value="1"/>
</dbReference>
<dbReference type="Proteomes" id="UP000238220">
    <property type="component" value="Unassembled WGS sequence"/>
</dbReference>
<dbReference type="SUPFAM" id="SSF54909">
    <property type="entry name" value="Dimeric alpha+beta barrel"/>
    <property type="match status" value="1"/>
</dbReference>
<dbReference type="EMBL" id="PSNW01000008">
    <property type="protein sequence ID" value="PPE73197.1"/>
    <property type="molecule type" value="Genomic_DNA"/>
</dbReference>
<feature type="domain" description="ABM" evidence="1">
    <location>
        <begin position="10"/>
        <end position="73"/>
    </location>
</feature>
<keyword evidence="2" id="KW-0503">Monooxygenase</keyword>
<dbReference type="InterPro" id="IPR007138">
    <property type="entry name" value="ABM_dom"/>
</dbReference>
<name>A0A2S5TE73_9GAMM</name>
<dbReference type="RefSeq" id="WP_104231236.1">
    <property type="nucleotide sequence ID" value="NZ_PSNW01000008.1"/>
</dbReference>
<gene>
    <name evidence="2" type="ORF">C3942_15380</name>
</gene>
<protein>
    <submittedName>
        <fullName evidence="2">Antibiotic biosynthesis monooxygenase</fullName>
    </submittedName>
</protein>
<evidence type="ECO:0000259" key="1">
    <source>
        <dbReference type="Pfam" id="PF03992"/>
    </source>
</evidence>
<organism evidence="2 3">
    <name type="scientific">Solimonas fluminis</name>
    <dbReference type="NCBI Taxonomy" id="2086571"/>
    <lineage>
        <taxon>Bacteria</taxon>
        <taxon>Pseudomonadati</taxon>
        <taxon>Pseudomonadota</taxon>
        <taxon>Gammaproteobacteria</taxon>
        <taxon>Nevskiales</taxon>
        <taxon>Nevskiaceae</taxon>
        <taxon>Solimonas</taxon>
    </lineage>
</organism>
<keyword evidence="2" id="KW-0560">Oxidoreductase</keyword>